<dbReference type="SUPFAM" id="SSF48371">
    <property type="entry name" value="ARM repeat"/>
    <property type="match status" value="2"/>
</dbReference>
<reference evidence="9" key="2">
    <citation type="submission" date="2020-05" db="UniProtKB">
        <authorList>
            <consortium name="EnsemblMetazoa"/>
        </authorList>
    </citation>
    <scope>IDENTIFICATION</scope>
    <source>
        <strain evidence="9">LVP_AGWG</strain>
    </source>
</reference>
<dbReference type="PROSITE" id="PS50077">
    <property type="entry name" value="HEAT_REPEAT"/>
    <property type="match status" value="1"/>
</dbReference>
<reference evidence="9 10" key="1">
    <citation type="submission" date="2017-06" db="EMBL/GenBank/DDBJ databases">
        <title>Aedes aegypti genome working group (AGWG) sequencing and assembly.</title>
        <authorList>
            <consortium name="Aedes aegypti Genome Working Group (AGWG)"/>
            <person name="Matthews B.J."/>
        </authorList>
    </citation>
    <scope>NUCLEOTIDE SEQUENCE [LARGE SCALE GENOMIC DNA]</scope>
    <source>
        <strain evidence="9 10">LVP_AGWG</strain>
    </source>
</reference>
<dbReference type="InParanoid" id="A0A6I8T4F9"/>
<evidence type="ECO:0000259" key="8">
    <source>
        <dbReference type="SMART" id="SM01036"/>
    </source>
</evidence>
<accession>A0A6I8T4F9</accession>
<dbReference type="InterPro" id="IPR022125">
    <property type="entry name" value="U3snoRNP10_N"/>
</dbReference>
<proteinExistence type="inferred from homology"/>
<evidence type="ECO:0000256" key="4">
    <source>
        <dbReference type="ARBA" id="ARBA00022552"/>
    </source>
</evidence>
<dbReference type="Pfam" id="PF12397">
    <property type="entry name" value="U3snoRNP10"/>
    <property type="match status" value="1"/>
</dbReference>
<dbReference type="Pfam" id="PF08146">
    <property type="entry name" value="BP28CT"/>
    <property type="match status" value="1"/>
</dbReference>
<name>A0A6I8T4F9_AEDAE</name>
<keyword evidence="6 7" id="KW-0687">Ribonucleoprotein</keyword>
<dbReference type="InterPro" id="IPR011989">
    <property type="entry name" value="ARM-like"/>
</dbReference>
<dbReference type="GO" id="GO:0000462">
    <property type="term" value="P:maturation of SSU-rRNA from tricistronic rRNA transcript (SSU-rRNA, 5.8S rRNA, LSU-rRNA)"/>
    <property type="evidence" value="ECO:0007669"/>
    <property type="project" value="TreeGrafter"/>
</dbReference>
<dbReference type="OrthoDB" id="31183at2759"/>
<evidence type="ECO:0000256" key="7">
    <source>
        <dbReference type="RuleBase" id="RU367065"/>
    </source>
</evidence>
<dbReference type="FunCoup" id="A0A6I8T4F9">
    <property type="interactions" value="1919"/>
</dbReference>
<dbReference type="PANTHER" id="PTHR13457:SF1">
    <property type="entry name" value="HEAT REPEAT-CONTAINING PROTEIN 1"/>
    <property type="match status" value="1"/>
</dbReference>
<evidence type="ECO:0000256" key="2">
    <source>
        <dbReference type="ARBA" id="ARBA00010559"/>
    </source>
</evidence>
<dbReference type="Gene3D" id="1.25.10.10">
    <property type="entry name" value="Leucine-rich Repeat Variant"/>
    <property type="match status" value="3"/>
</dbReference>
<dbReference type="SMART" id="SM01036">
    <property type="entry name" value="BP28CT"/>
    <property type="match status" value="1"/>
</dbReference>
<evidence type="ECO:0000313" key="10">
    <source>
        <dbReference type="Proteomes" id="UP000008820"/>
    </source>
</evidence>
<evidence type="ECO:0000256" key="5">
    <source>
        <dbReference type="ARBA" id="ARBA00023242"/>
    </source>
</evidence>
<dbReference type="InterPro" id="IPR016024">
    <property type="entry name" value="ARM-type_fold"/>
</dbReference>
<sequence>MATSLAAQLQRLAAPQTSLLYDSRKKPSILFDANQAASKDREVIYDIGISGLHELIQLNPIFAQFEDTLFDKTSIDLQRSVENKELNLKLDTNIQKFFFHVSPYFLLQPAHKCLEWLIRRYHIHEFNREDFVRLILPYHETLMFVRCVQILQIPGKNDPLYWLNGVKKSGSPLAKKAIINHAAGHPGFLRTYGEFLERAVKELDSKANVLQAMIAFYCTMTIGVLDAVDSVGENLVTALLRTLIKGLNSKAIDFTATSYMIVGHLVTKTSLAKQTLESFLKRLCVLIHPSLSGDATMLMVLISDTQKEQLGEFSDELVASILGAKWLPFALSRIKKDGINVTPLFRAILEKCLKKICQQDENLEACKKFCEGLLLEITLDANESESIVQCVLNSYFHKSSAPATNASSDDKSSEIISLDSDEEDFERKDETVTLWYSGFLKQLENQYPTAFDNVVKRIMKGQGNFSQNKRNALRNVLGFLTQAAYSEDDTSIFENLFHYDADRRTDAVRYLVDNFKNISLKGDGNCELLKDSVKERLNDDNWEVVAEVMKLDIGDLITLIGKDELIDKLIKISLKCMKDLERWEAVTLKVIDVLTDKRLYQGTNLNKIIIALYPFLFPPGDDDLGAKIAQKVLSSEFSRRHNILMLSMNKMDNIDCESILDTLEAMLGEGQNFHAIQVCFNVLLVASSLPQDAPVALATRVFDFVIRLLSGRFKYAPSSSLSCLKYNRLPMDIHVIATGYLIDRVRFVEEAQDYTNQSASFSLQLKIFGLLTAKYFGMDEEHAEIKKVFGKEISKFLKLLYPQPERRVEFLTSFYGAHLVEGHVTSKQMVQIDSEMQVQAFRLLNAMLTQIGFNLNPDILANVLLGLTSELSVIRECALRTLELISSENRSCLDPPYKSFLKKLLKRREELSMDGEQLSLVMFTVFSYDKNKLMGNVLADLVNKITNTNTPEYVAAGLLDILKLLDDEDIFVQVVDRGIRILKRVMAGTSVSFDMFESKLLKSLIARINPNTTKNLTRDDRCREFVQFSLKNHLPLRCFERKHVSTSILMIEAITEELFGTFPNAYAAEIIKLVVEAATLSQNSETISTAGKLFKSLKLDVSLVLDILDRMKVLQRNRNEKRKSRNSLIPTDSVFASTEWKCGVTLLELLQSRNQLINKERLIPKLFEVLKFCLDFEEQSGVEYVKQMILSLLFNCCTSLEDNSEKSSNIPQTTFKVELIVQCIRATQNPQTHHHALLLLAHVAHLVPGQVLHNMMEIFTFMGSSIVRHDDVYSIQIISKIIETIIPTLAMEKKSGKKEAKVIPILKIFSDVILDVPEHRRIPLYTKLIQTLGAAEHLWMFLGVLLESDVMKGGKKADVDSSRKRHKGESEQSPNFSKRVDIAMNIAREFEPRVVMETCNQLLQYIMELPVQIETKEERMEVDITDTSIFSIEGHTNKQLRHYRYSTSLFITSLVRSTQIINKIALLDDSETDAMRVYYRELIVSSLAYINVVAKIVEKARSENDQRELNYWEISLTKCYEILEGIISLLAPAMMITVFGGLLRHRLLIVRMRVIDIFNKKLQYEQNYFDESHHPKLLELLGPLLALVRGILKEENVVGSHSGRYKIAQEAYLSFKHLSKLLAQKHPAEFKEVLNGLVQELHDYKKDPNSSLLASLILCIGEVSVNVGAHSIPFLPKYIPMLTKFVAIQVQKEEPFDVLTSSIVTSILKIVDSLSRFLSPYLKSIIVGIAKLHAKLGDSSDPRLTNISTRLSQTWEKLAAQVPLRLLIPAIEDSYSVVVKEGSLDAIGPLMKLLSNSFNNIQTSEFNTLQSELSDFFLSALQFRCDNSSSAKFLPQSVDIAEEHVIKAFVVLILKLSESTFRPLYYKVFEWANRDTSTNDRAITFFNLSSHVAEALKHLFVLFASELITNAAKLLDATNAAKTTDEEDLFFPIPSKNVTLIRYILRTLLSILVHDNQNFINSVRFDTMLQPISDQLENTLIFEDNEIRGLVVNCLAQMAVAVADDTLWRQLNHQVLLKTRNNDPEIRLFALEACTELARKIGENFAPLLPETIPFLAELLEDENQAVEKAVQKTVREVEKVTGEPLHKYL</sequence>
<comment type="similarity">
    <text evidence="2 7">Belongs to the HEATR1/UTP10 family.</text>
</comment>
<dbReference type="GO" id="GO:0030515">
    <property type="term" value="F:snoRNA binding"/>
    <property type="evidence" value="ECO:0007669"/>
    <property type="project" value="TreeGrafter"/>
</dbReference>
<protein>
    <recommendedName>
        <fullName evidence="7">HEAT repeat-containing protein 1</fullName>
    </recommendedName>
</protein>
<dbReference type="Pfam" id="PF23243">
    <property type="entry name" value="HEAT_HEATR1"/>
    <property type="match status" value="1"/>
</dbReference>
<feature type="domain" description="BP28 C-terminal" evidence="8">
    <location>
        <begin position="1803"/>
        <end position="1959"/>
    </location>
</feature>
<comment type="subcellular location">
    <subcellularLocation>
        <location evidence="1 7">Nucleus</location>
        <location evidence="1 7">Nucleolus</location>
    </subcellularLocation>
</comment>
<dbReference type="GO" id="GO:0045943">
    <property type="term" value="P:positive regulation of transcription by RNA polymerase I"/>
    <property type="evidence" value="ECO:0007669"/>
    <property type="project" value="TreeGrafter"/>
</dbReference>
<dbReference type="PANTHER" id="PTHR13457">
    <property type="entry name" value="BAP28"/>
    <property type="match status" value="1"/>
</dbReference>
<dbReference type="GO" id="GO:0034455">
    <property type="term" value="C:t-UTP complex"/>
    <property type="evidence" value="ECO:0007669"/>
    <property type="project" value="TreeGrafter"/>
</dbReference>
<dbReference type="InterPro" id="IPR056473">
    <property type="entry name" value="HEAT_Utp10/HEAT1"/>
</dbReference>
<dbReference type="InterPro" id="IPR012954">
    <property type="entry name" value="BP28_C_dom"/>
</dbReference>
<dbReference type="GO" id="GO:0030686">
    <property type="term" value="C:90S preribosome"/>
    <property type="evidence" value="ECO:0007669"/>
    <property type="project" value="TreeGrafter"/>
</dbReference>
<comment type="function">
    <text evidence="7">Involved in nucleolar processing of pre-18S ribosomal RNA.</text>
</comment>
<evidence type="ECO:0000313" key="9">
    <source>
        <dbReference type="EnsemblMetazoa" id="AAEL001238-PB"/>
    </source>
</evidence>
<evidence type="ECO:0000256" key="1">
    <source>
        <dbReference type="ARBA" id="ARBA00004604"/>
    </source>
</evidence>
<dbReference type="InterPro" id="IPR021133">
    <property type="entry name" value="HEAT_type_2"/>
</dbReference>
<dbReference type="Proteomes" id="UP000008820">
    <property type="component" value="Chromosome 2"/>
</dbReference>
<keyword evidence="3 7" id="KW-0690">Ribosome biogenesis</keyword>
<keyword evidence="4 7" id="KW-0698">rRNA processing</keyword>
<organism evidence="9 10">
    <name type="scientific">Aedes aegypti</name>
    <name type="common">Yellowfever mosquito</name>
    <name type="synonym">Culex aegypti</name>
    <dbReference type="NCBI Taxonomy" id="7159"/>
    <lineage>
        <taxon>Eukaryota</taxon>
        <taxon>Metazoa</taxon>
        <taxon>Ecdysozoa</taxon>
        <taxon>Arthropoda</taxon>
        <taxon>Hexapoda</taxon>
        <taxon>Insecta</taxon>
        <taxon>Pterygota</taxon>
        <taxon>Neoptera</taxon>
        <taxon>Endopterygota</taxon>
        <taxon>Diptera</taxon>
        <taxon>Nematocera</taxon>
        <taxon>Culicoidea</taxon>
        <taxon>Culicidae</taxon>
        <taxon>Culicinae</taxon>
        <taxon>Aedini</taxon>
        <taxon>Aedes</taxon>
        <taxon>Stegomyia</taxon>
    </lineage>
</organism>
<keyword evidence="10" id="KW-1185">Reference proteome</keyword>
<gene>
    <name evidence="9" type="primary">5569441</name>
</gene>
<evidence type="ECO:0000256" key="6">
    <source>
        <dbReference type="ARBA" id="ARBA00023274"/>
    </source>
</evidence>
<dbReference type="EnsemblMetazoa" id="AAEL001238-RB">
    <property type="protein sequence ID" value="AAEL001238-PB"/>
    <property type="gene ID" value="AAEL001238"/>
</dbReference>
<evidence type="ECO:0000256" key="3">
    <source>
        <dbReference type="ARBA" id="ARBA00022517"/>
    </source>
</evidence>
<dbReference type="InterPro" id="IPR040191">
    <property type="entry name" value="UTP10"/>
</dbReference>
<keyword evidence="5 7" id="KW-0539">Nucleus</keyword>
<dbReference type="GO" id="GO:0032040">
    <property type="term" value="C:small-subunit processome"/>
    <property type="evidence" value="ECO:0007669"/>
    <property type="project" value="TreeGrafter"/>
</dbReference>